<dbReference type="InterPro" id="IPR000843">
    <property type="entry name" value="HTH_LacI"/>
</dbReference>
<protein>
    <submittedName>
        <fullName evidence="5">LacI family transcriptional regulator</fullName>
    </submittedName>
</protein>
<feature type="domain" description="HTH lacI-type" evidence="4">
    <location>
        <begin position="13"/>
        <end position="67"/>
    </location>
</feature>
<dbReference type="SMART" id="SM00354">
    <property type="entry name" value="HTH_LACI"/>
    <property type="match status" value="1"/>
</dbReference>
<dbReference type="CDD" id="cd01392">
    <property type="entry name" value="HTH_LacI"/>
    <property type="match status" value="1"/>
</dbReference>
<dbReference type="AlphaFoldDB" id="A0A8H9ICY0"/>
<evidence type="ECO:0000259" key="4">
    <source>
        <dbReference type="PROSITE" id="PS50932"/>
    </source>
</evidence>
<evidence type="ECO:0000313" key="5">
    <source>
        <dbReference type="EMBL" id="GGZ73155.1"/>
    </source>
</evidence>
<organism evidence="5 6">
    <name type="scientific">Paraglaciecola chathamensis</name>
    <dbReference type="NCBI Taxonomy" id="368405"/>
    <lineage>
        <taxon>Bacteria</taxon>
        <taxon>Pseudomonadati</taxon>
        <taxon>Pseudomonadota</taxon>
        <taxon>Gammaproteobacteria</taxon>
        <taxon>Alteromonadales</taxon>
        <taxon>Alteromonadaceae</taxon>
        <taxon>Paraglaciecola</taxon>
    </lineage>
</organism>
<dbReference type="PANTHER" id="PTHR30146:SF120">
    <property type="entry name" value="ALANINE RACEMASE"/>
    <property type="match status" value="1"/>
</dbReference>
<name>A0A8H9ICY0_9ALTE</name>
<accession>A0A8H9ICY0</accession>
<dbReference type="PROSITE" id="PS50932">
    <property type="entry name" value="HTH_LACI_2"/>
    <property type="match status" value="1"/>
</dbReference>
<reference evidence="5" key="2">
    <citation type="submission" date="2020-09" db="EMBL/GenBank/DDBJ databases">
        <authorList>
            <person name="Sun Q."/>
            <person name="Kim S."/>
        </authorList>
    </citation>
    <scope>NUCLEOTIDE SEQUENCE</scope>
    <source>
        <strain evidence="5">KCTC 32337</strain>
    </source>
</reference>
<gene>
    <name evidence="5" type="primary">cebR</name>
    <name evidence="5" type="ORF">GCM10011274_34450</name>
</gene>
<sequence>MNLGNRLKSNKKLTLNDLASLAGVSTSTVSRALSDNPLIKKETRVRIQALAASHNFSINTAASRLRTQKTKVVAVILNLIDHTEQSISDPFLLKIVGDLNQALNSKGYDLLLSNSFMATDNWANYFINSQRADGLIVVGQGKSDEKVQEVAESNVPLVVWGDPKTKSHYPIVGSNNRLGGSIATEHLITGGCKNILFLGDPEHMEMTSRYHGYQDALEAHAISLDSAFTVACDITSSAAYDKISELILSKGLFFDGIVACSDMVALGAMRALKERYIGIPSDVGIVGFDDILMAELSYPSLTTIKQNTQRAAQVMVNKLITQFDGKNSDSSLIDIELVARQSTKHSL</sequence>
<dbReference type="PROSITE" id="PS00356">
    <property type="entry name" value="HTH_LACI_1"/>
    <property type="match status" value="1"/>
</dbReference>
<dbReference type="InterPro" id="IPR046335">
    <property type="entry name" value="LacI/GalR-like_sensor"/>
</dbReference>
<keyword evidence="3" id="KW-0804">Transcription</keyword>
<evidence type="ECO:0000256" key="2">
    <source>
        <dbReference type="ARBA" id="ARBA00023125"/>
    </source>
</evidence>
<dbReference type="PANTHER" id="PTHR30146">
    <property type="entry name" value="LACI-RELATED TRANSCRIPTIONAL REPRESSOR"/>
    <property type="match status" value="1"/>
</dbReference>
<dbReference type="EMBL" id="BMZC01000010">
    <property type="protein sequence ID" value="GGZ73155.1"/>
    <property type="molecule type" value="Genomic_DNA"/>
</dbReference>
<dbReference type="InterPro" id="IPR028082">
    <property type="entry name" value="Peripla_BP_I"/>
</dbReference>
<dbReference type="SUPFAM" id="SSF47413">
    <property type="entry name" value="lambda repressor-like DNA-binding domains"/>
    <property type="match status" value="1"/>
</dbReference>
<evidence type="ECO:0000313" key="6">
    <source>
        <dbReference type="Proteomes" id="UP000622604"/>
    </source>
</evidence>
<dbReference type="SUPFAM" id="SSF53822">
    <property type="entry name" value="Periplasmic binding protein-like I"/>
    <property type="match status" value="1"/>
</dbReference>
<dbReference type="InterPro" id="IPR010982">
    <property type="entry name" value="Lambda_DNA-bd_dom_sf"/>
</dbReference>
<dbReference type="Proteomes" id="UP000622604">
    <property type="component" value="Unassembled WGS sequence"/>
</dbReference>
<dbReference type="GO" id="GO:0003700">
    <property type="term" value="F:DNA-binding transcription factor activity"/>
    <property type="evidence" value="ECO:0007669"/>
    <property type="project" value="TreeGrafter"/>
</dbReference>
<dbReference type="Pfam" id="PF00356">
    <property type="entry name" value="LacI"/>
    <property type="match status" value="1"/>
</dbReference>
<reference evidence="5" key="1">
    <citation type="journal article" date="2014" name="Int. J. Syst. Evol. Microbiol.">
        <title>Complete genome sequence of Corynebacterium casei LMG S-19264T (=DSM 44701T), isolated from a smear-ripened cheese.</title>
        <authorList>
            <consortium name="US DOE Joint Genome Institute (JGI-PGF)"/>
            <person name="Walter F."/>
            <person name="Albersmeier A."/>
            <person name="Kalinowski J."/>
            <person name="Ruckert C."/>
        </authorList>
    </citation>
    <scope>NUCLEOTIDE SEQUENCE</scope>
    <source>
        <strain evidence="5">KCTC 32337</strain>
    </source>
</reference>
<dbReference type="GO" id="GO:0000976">
    <property type="term" value="F:transcription cis-regulatory region binding"/>
    <property type="evidence" value="ECO:0007669"/>
    <property type="project" value="TreeGrafter"/>
</dbReference>
<keyword evidence="1" id="KW-0805">Transcription regulation</keyword>
<comment type="caution">
    <text evidence="5">The sequence shown here is derived from an EMBL/GenBank/DDBJ whole genome shotgun (WGS) entry which is preliminary data.</text>
</comment>
<keyword evidence="2" id="KW-0238">DNA-binding</keyword>
<dbReference type="Gene3D" id="3.40.50.2300">
    <property type="match status" value="2"/>
</dbReference>
<evidence type="ECO:0000256" key="1">
    <source>
        <dbReference type="ARBA" id="ARBA00023015"/>
    </source>
</evidence>
<dbReference type="RefSeq" id="WP_007987662.1">
    <property type="nucleotide sequence ID" value="NZ_BMZC01000010.1"/>
</dbReference>
<dbReference type="Pfam" id="PF13377">
    <property type="entry name" value="Peripla_BP_3"/>
    <property type="match status" value="1"/>
</dbReference>
<proteinExistence type="predicted"/>
<evidence type="ECO:0000256" key="3">
    <source>
        <dbReference type="ARBA" id="ARBA00023163"/>
    </source>
</evidence>
<dbReference type="Gene3D" id="1.10.260.40">
    <property type="entry name" value="lambda repressor-like DNA-binding domains"/>
    <property type="match status" value="1"/>
</dbReference>